<keyword evidence="5 7" id="KW-1133">Transmembrane helix</keyword>
<keyword evidence="9" id="KW-1185">Reference proteome</keyword>
<protein>
    <recommendedName>
        <fullName evidence="3">ER membrane protein complex subunit 3</fullName>
    </recommendedName>
</protein>
<feature type="transmembrane region" description="Helical" evidence="7">
    <location>
        <begin position="14"/>
        <end position="33"/>
    </location>
</feature>
<comment type="similarity">
    <text evidence="2">Belongs to the EMC3 family.</text>
</comment>
<proteinExistence type="inferred from homology"/>
<evidence type="ECO:0000256" key="7">
    <source>
        <dbReference type="SAM" id="Phobius"/>
    </source>
</evidence>
<evidence type="ECO:0000256" key="2">
    <source>
        <dbReference type="ARBA" id="ARBA00005376"/>
    </source>
</evidence>
<dbReference type="Pfam" id="PF01956">
    <property type="entry name" value="EMC3_TMCO1"/>
    <property type="match status" value="1"/>
</dbReference>
<comment type="subcellular location">
    <subcellularLocation>
        <location evidence="1">Membrane</location>
        <topology evidence="1">Multi-pass membrane protein</topology>
    </subcellularLocation>
</comment>
<accession>A0A835RUG9</accession>
<evidence type="ECO:0000313" key="9">
    <source>
        <dbReference type="Proteomes" id="UP000636800"/>
    </source>
</evidence>
<dbReference type="GO" id="GO:0072546">
    <property type="term" value="C:EMC complex"/>
    <property type="evidence" value="ECO:0007669"/>
    <property type="project" value="TreeGrafter"/>
</dbReference>
<comment type="caution">
    <text evidence="8">The sequence shown here is derived from an EMBL/GenBank/DDBJ whole genome shotgun (WGS) entry which is preliminary data.</text>
</comment>
<evidence type="ECO:0000256" key="4">
    <source>
        <dbReference type="ARBA" id="ARBA00022692"/>
    </source>
</evidence>
<dbReference type="InterPro" id="IPR008568">
    <property type="entry name" value="EMC3"/>
</dbReference>
<gene>
    <name evidence="8" type="ORF">HPP92_000455</name>
</gene>
<dbReference type="InterPro" id="IPR002809">
    <property type="entry name" value="EMC3/TMCO1"/>
</dbReference>
<dbReference type="EMBL" id="JADCNL010000001">
    <property type="protein sequence ID" value="KAG0495764.1"/>
    <property type="molecule type" value="Genomic_DNA"/>
</dbReference>
<evidence type="ECO:0000256" key="3">
    <source>
        <dbReference type="ARBA" id="ARBA00020822"/>
    </source>
</evidence>
<dbReference type="Proteomes" id="UP000636800">
    <property type="component" value="Chromosome 1"/>
</dbReference>
<dbReference type="AlphaFoldDB" id="A0A835RUG9"/>
<keyword evidence="6 7" id="KW-0472">Membrane</keyword>
<evidence type="ECO:0000256" key="5">
    <source>
        <dbReference type="ARBA" id="ARBA00022989"/>
    </source>
</evidence>
<organism evidence="8 9">
    <name type="scientific">Vanilla planifolia</name>
    <name type="common">Vanilla</name>
    <dbReference type="NCBI Taxonomy" id="51239"/>
    <lineage>
        <taxon>Eukaryota</taxon>
        <taxon>Viridiplantae</taxon>
        <taxon>Streptophyta</taxon>
        <taxon>Embryophyta</taxon>
        <taxon>Tracheophyta</taxon>
        <taxon>Spermatophyta</taxon>
        <taxon>Magnoliopsida</taxon>
        <taxon>Liliopsida</taxon>
        <taxon>Asparagales</taxon>
        <taxon>Orchidaceae</taxon>
        <taxon>Vanilloideae</taxon>
        <taxon>Vanilleae</taxon>
        <taxon>Vanilla</taxon>
    </lineage>
</organism>
<sequence length="60" mass="6914">MAEDLVLDTAIRDWVLVPLSVVMVLIGILRYFVGKLMRSFQTPDEKKVREGPFSHRTEIP</sequence>
<evidence type="ECO:0000313" key="8">
    <source>
        <dbReference type="EMBL" id="KAG0495764.1"/>
    </source>
</evidence>
<dbReference type="PANTHER" id="PTHR13116:SF5">
    <property type="entry name" value="ER MEMBRANE PROTEIN COMPLEX SUBUNIT 3"/>
    <property type="match status" value="1"/>
</dbReference>
<dbReference type="OrthoDB" id="1908108at2759"/>
<dbReference type="GO" id="GO:0034975">
    <property type="term" value="P:protein folding in endoplasmic reticulum"/>
    <property type="evidence" value="ECO:0007669"/>
    <property type="project" value="TreeGrafter"/>
</dbReference>
<reference evidence="8 9" key="1">
    <citation type="journal article" date="2020" name="Nat. Food">
        <title>A phased Vanilla planifolia genome enables genetic improvement of flavour and production.</title>
        <authorList>
            <person name="Hasing T."/>
            <person name="Tang H."/>
            <person name="Brym M."/>
            <person name="Khazi F."/>
            <person name="Huang T."/>
            <person name="Chambers A.H."/>
        </authorList>
    </citation>
    <scope>NUCLEOTIDE SEQUENCE [LARGE SCALE GENOMIC DNA]</scope>
    <source>
        <tissue evidence="8">Leaf</tissue>
    </source>
</reference>
<evidence type="ECO:0000256" key="6">
    <source>
        <dbReference type="ARBA" id="ARBA00023136"/>
    </source>
</evidence>
<name>A0A835RUG9_VANPL</name>
<evidence type="ECO:0000256" key="1">
    <source>
        <dbReference type="ARBA" id="ARBA00004141"/>
    </source>
</evidence>
<keyword evidence="4 7" id="KW-0812">Transmembrane</keyword>
<dbReference type="PANTHER" id="PTHR13116">
    <property type="entry name" value="ER MEMBRANE PROTEIN COMPLEX SUBUNIT 3"/>
    <property type="match status" value="1"/>
</dbReference>